<dbReference type="EMBL" id="CP025704">
    <property type="protein sequence ID" value="AUN99108.1"/>
    <property type="molecule type" value="Genomic_DNA"/>
</dbReference>
<evidence type="ECO:0000256" key="7">
    <source>
        <dbReference type="ARBA" id="ARBA00023136"/>
    </source>
</evidence>
<dbReference type="InterPro" id="IPR051014">
    <property type="entry name" value="Cation_Transport_ATPase_IB"/>
</dbReference>
<dbReference type="Gene3D" id="2.70.150.10">
    <property type="entry name" value="Calcium-transporting ATPase, cytoplasmic transduction domain A"/>
    <property type="match status" value="1"/>
</dbReference>
<dbReference type="InterPro" id="IPR023214">
    <property type="entry name" value="HAD_sf"/>
</dbReference>
<dbReference type="NCBIfam" id="TIGR01494">
    <property type="entry name" value="ATPase_P-type"/>
    <property type="match status" value="1"/>
</dbReference>
<sequence length="754" mass="81663">MSSDHTHSHKNHDHGHDSCCAPAPKPVHKHAHDNCCSAETPLAPQKALAASNDEILTKFKVANMDCPDEIKAINESLKMTGVFKIQANLMSGTVEILHSPDIHKSFLRKKIDSTVVKVLDDESPSTIGQNQKRIWTVAISGVLLLAGLVLQWMNVVSVFESILLLVSIVLSGSLVFPKALASIKRKYLDMNVLMTVAAIGAIAIKEYSEAAAVVFLFALSELLESLSVQRARRAIQELLKIAPQKALLILEDGSTKEVEASEVQISQLIRVKPGDVIPVDGEVIKGHSSVNQAPLTGESLPVEKSQGETVYTGTINQEGSLDVKVTKAFSDTKISQVIKMVEEAQEHKAVSQKFVDRFAEIYTPAVLVVAILTFLIPPAFFGGSWHDWLYKSLVLLVIACPCALVISTPVSIVSGLTALARRGVLVKGGVVLESLGKIKALAVDKTGTLTEGKLKVEKVVTFNSFSEKQALEIARAMESHSTHPIAQAIVTYADDKITEKKIVDRFSTITGFGVEGIIEGHSYLLGNHRFAHDVGICTPELENKLRELEDEAYSIVIIGHKPHDNCKGEVLCILALKDAIRKESKDSILELKASGVERVILLSGDNQKTVSSLTKDLPLDEAHGELLPEDKVKHIESLKTKYQSVAMIGDGINDAPAMAKASIGIAMGFVGSDTAIETSDVTLMTDDLKQVSTAIKAGRRTLSIIQFNIFFALVTKAIFLVLTLLGYSNLWLAVAADTGAALLVILNSLRLLRI</sequence>
<dbReference type="InterPro" id="IPR059000">
    <property type="entry name" value="ATPase_P-type_domA"/>
</dbReference>
<keyword evidence="5" id="KW-1278">Translocase</keyword>
<feature type="transmembrane region" description="Helical" evidence="10">
    <location>
        <begin position="705"/>
        <end position="725"/>
    </location>
</feature>
<dbReference type="InterPro" id="IPR036412">
    <property type="entry name" value="HAD-like_sf"/>
</dbReference>
<dbReference type="Pfam" id="PF00702">
    <property type="entry name" value="Hydrolase"/>
    <property type="match status" value="1"/>
</dbReference>
<comment type="similarity">
    <text evidence="2 10">Belongs to the cation transport ATPase (P-type) (TC 3.A.3) family. Type IB subfamily.</text>
</comment>
<dbReference type="NCBIfam" id="TIGR01525">
    <property type="entry name" value="ATPase-IB_hvy"/>
    <property type="match status" value="1"/>
</dbReference>
<comment type="subcellular location">
    <subcellularLocation>
        <location evidence="10">Cell membrane</location>
    </subcellularLocation>
    <subcellularLocation>
        <location evidence="1">Membrane</location>
    </subcellularLocation>
</comment>
<evidence type="ECO:0000256" key="1">
    <source>
        <dbReference type="ARBA" id="ARBA00004370"/>
    </source>
</evidence>
<dbReference type="PRINTS" id="PR00943">
    <property type="entry name" value="CUATPASE"/>
</dbReference>
<feature type="transmembrane region" description="Helical" evidence="10">
    <location>
        <begin position="361"/>
        <end position="381"/>
    </location>
</feature>
<dbReference type="InterPro" id="IPR018303">
    <property type="entry name" value="ATPase_P-typ_P_site"/>
</dbReference>
<keyword evidence="13" id="KW-1185">Reference proteome</keyword>
<dbReference type="InterPro" id="IPR008250">
    <property type="entry name" value="ATPase_P-typ_transduc_dom_A_sf"/>
</dbReference>
<dbReference type="SFLD" id="SFLDG00002">
    <property type="entry name" value="C1.7:_P-type_atpase_like"/>
    <property type="match status" value="1"/>
</dbReference>
<evidence type="ECO:0000256" key="9">
    <source>
        <dbReference type="ARBA" id="ARBA00047308"/>
    </source>
</evidence>
<dbReference type="SUPFAM" id="SSF55008">
    <property type="entry name" value="HMA, heavy metal-associated domain"/>
    <property type="match status" value="1"/>
</dbReference>
<dbReference type="InterPro" id="IPR023298">
    <property type="entry name" value="ATPase_P-typ_TM_dom_sf"/>
</dbReference>
<organism evidence="12 13">
    <name type="scientific">Bacteriovorax stolpii</name>
    <name type="common">Bdellovibrio stolpii</name>
    <dbReference type="NCBI Taxonomy" id="960"/>
    <lineage>
        <taxon>Bacteria</taxon>
        <taxon>Pseudomonadati</taxon>
        <taxon>Bdellovibrionota</taxon>
        <taxon>Bacteriovoracia</taxon>
        <taxon>Bacteriovoracales</taxon>
        <taxon>Bacteriovoracaceae</taxon>
        <taxon>Bacteriovorax</taxon>
    </lineage>
</organism>
<protein>
    <recommendedName>
        <fullName evidence="8">P-type Zn(2+) transporter</fullName>
        <ecNumber evidence="8">7.2.2.12</ecNumber>
    </recommendedName>
</protein>
<dbReference type="GO" id="GO:0046872">
    <property type="term" value="F:metal ion binding"/>
    <property type="evidence" value="ECO:0007669"/>
    <property type="project" value="UniProtKB-KW"/>
</dbReference>
<evidence type="ECO:0000256" key="4">
    <source>
        <dbReference type="ARBA" id="ARBA00022723"/>
    </source>
</evidence>
<dbReference type="KEGG" id="bsto:C0V70_13560"/>
<dbReference type="Gene3D" id="3.40.1110.10">
    <property type="entry name" value="Calcium-transporting ATPase, cytoplasmic domain N"/>
    <property type="match status" value="1"/>
</dbReference>
<keyword evidence="10" id="KW-0547">Nucleotide-binding</keyword>
<evidence type="ECO:0000256" key="5">
    <source>
        <dbReference type="ARBA" id="ARBA00022967"/>
    </source>
</evidence>
<feature type="transmembrane region" description="Helical" evidence="10">
    <location>
        <begin position="393"/>
        <end position="419"/>
    </location>
</feature>
<dbReference type="Pfam" id="PF00122">
    <property type="entry name" value="E1-E2_ATPase"/>
    <property type="match status" value="1"/>
</dbReference>
<evidence type="ECO:0000313" key="12">
    <source>
        <dbReference type="EMBL" id="AUN99108.1"/>
    </source>
</evidence>
<proteinExistence type="inferred from homology"/>
<dbReference type="SUPFAM" id="SSF81653">
    <property type="entry name" value="Calcium ATPase, transduction domain A"/>
    <property type="match status" value="1"/>
</dbReference>
<dbReference type="PROSITE" id="PS00154">
    <property type="entry name" value="ATPASE_E1_E2"/>
    <property type="match status" value="1"/>
</dbReference>
<feature type="transmembrane region" description="Helical" evidence="10">
    <location>
        <begin position="134"/>
        <end position="152"/>
    </location>
</feature>
<dbReference type="InterPro" id="IPR044492">
    <property type="entry name" value="P_typ_ATPase_HD_dom"/>
</dbReference>
<dbReference type="NCBIfam" id="TIGR01511">
    <property type="entry name" value="ATPase-IB1_Cu"/>
    <property type="match status" value="1"/>
</dbReference>
<dbReference type="InterPro" id="IPR027256">
    <property type="entry name" value="P-typ_ATPase_IB"/>
</dbReference>
<keyword evidence="10" id="KW-0067">ATP-binding</keyword>
<evidence type="ECO:0000313" key="13">
    <source>
        <dbReference type="Proteomes" id="UP000235584"/>
    </source>
</evidence>
<dbReference type="InterPro" id="IPR023299">
    <property type="entry name" value="ATPase_P-typ_cyto_dom_N"/>
</dbReference>
<dbReference type="FunFam" id="2.70.150.10:FF:000002">
    <property type="entry name" value="Copper-transporting ATPase 1, putative"/>
    <property type="match status" value="1"/>
</dbReference>
<dbReference type="SFLD" id="SFLDS00003">
    <property type="entry name" value="Haloacid_Dehalogenase"/>
    <property type="match status" value="1"/>
</dbReference>
<name>A0A2K9NUD3_BACTC</name>
<feature type="domain" description="P-type ATPase A" evidence="11">
    <location>
        <begin position="242"/>
        <end position="342"/>
    </location>
</feature>
<dbReference type="GO" id="GO:0016463">
    <property type="term" value="F:P-type zinc transporter activity"/>
    <property type="evidence" value="ECO:0007669"/>
    <property type="project" value="UniProtKB-EC"/>
</dbReference>
<evidence type="ECO:0000256" key="10">
    <source>
        <dbReference type="RuleBase" id="RU362081"/>
    </source>
</evidence>
<dbReference type="AlphaFoldDB" id="A0A2K9NUD3"/>
<dbReference type="InterPro" id="IPR001757">
    <property type="entry name" value="P_typ_ATPase"/>
</dbReference>
<dbReference type="InterPro" id="IPR036163">
    <property type="entry name" value="HMA_dom_sf"/>
</dbReference>
<evidence type="ECO:0000259" key="11">
    <source>
        <dbReference type="Pfam" id="PF00122"/>
    </source>
</evidence>
<feature type="transmembrane region" description="Helical" evidence="10">
    <location>
        <begin position="731"/>
        <end position="752"/>
    </location>
</feature>
<dbReference type="SUPFAM" id="SSF81665">
    <property type="entry name" value="Calcium ATPase, transmembrane domain M"/>
    <property type="match status" value="1"/>
</dbReference>
<dbReference type="EC" id="7.2.2.12" evidence="8"/>
<feature type="transmembrane region" description="Helical" evidence="10">
    <location>
        <begin position="158"/>
        <end position="176"/>
    </location>
</feature>
<dbReference type="Proteomes" id="UP000235584">
    <property type="component" value="Chromosome"/>
</dbReference>
<evidence type="ECO:0000256" key="3">
    <source>
        <dbReference type="ARBA" id="ARBA00022692"/>
    </source>
</evidence>
<evidence type="ECO:0000256" key="6">
    <source>
        <dbReference type="ARBA" id="ARBA00022989"/>
    </source>
</evidence>
<dbReference type="GO" id="GO:0005886">
    <property type="term" value="C:plasma membrane"/>
    <property type="evidence" value="ECO:0007669"/>
    <property type="project" value="UniProtKB-SubCell"/>
</dbReference>
<dbReference type="PANTHER" id="PTHR48085">
    <property type="entry name" value="CADMIUM/ZINC-TRANSPORTING ATPASE HMA2-RELATED"/>
    <property type="match status" value="1"/>
</dbReference>
<keyword evidence="7 10" id="KW-0472">Membrane</keyword>
<dbReference type="RefSeq" id="WP_102244399.1">
    <property type="nucleotide sequence ID" value="NZ_CP025704.1"/>
</dbReference>
<gene>
    <name evidence="12" type="ORF">C0V70_13560</name>
</gene>
<dbReference type="SUPFAM" id="SSF56784">
    <property type="entry name" value="HAD-like"/>
    <property type="match status" value="1"/>
</dbReference>
<keyword evidence="3 10" id="KW-0812">Transmembrane</keyword>
<dbReference type="SFLD" id="SFLDF00027">
    <property type="entry name" value="p-type_atpase"/>
    <property type="match status" value="1"/>
</dbReference>
<dbReference type="NCBIfam" id="TIGR01512">
    <property type="entry name" value="ATPase-IB2_Cd"/>
    <property type="match status" value="1"/>
</dbReference>
<dbReference type="PRINTS" id="PR00119">
    <property type="entry name" value="CATATPASE"/>
</dbReference>
<dbReference type="GO" id="GO:0016887">
    <property type="term" value="F:ATP hydrolysis activity"/>
    <property type="evidence" value="ECO:0007669"/>
    <property type="project" value="InterPro"/>
</dbReference>
<dbReference type="Gene3D" id="3.40.50.1000">
    <property type="entry name" value="HAD superfamily/HAD-like"/>
    <property type="match status" value="1"/>
</dbReference>
<keyword evidence="10" id="KW-1003">Cell membrane</keyword>
<reference evidence="12 13" key="1">
    <citation type="submission" date="2018-01" db="EMBL/GenBank/DDBJ databases">
        <title>Complete genome sequence of Bacteriovorax stolpii DSM12778.</title>
        <authorList>
            <person name="Tang B."/>
            <person name="Chang J."/>
        </authorList>
    </citation>
    <scope>NUCLEOTIDE SEQUENCE [LARGE SCALE GENOMIC DNA]</scope>
    <source>
        <strain evidence="12 13">DSM 12778</strain>
    </source>
</reference>
<keyword evidence="4 10" id="KW-0479">Metal-binding</keyword>
<comment type="catalytic activity">
    <reaction evidence="9">
        <text>Zn(2+)(in) + ATP + H2O = Zn(2+)(out) + ADP + phosphate + H(+)</text>
        <dbReference type="Rhea" id="RHEA:20621"/>
        <dbReference type="ChEBI" id="CHEBI:15377"/>
        <dbReference type="ChEBI" id="CHEBI:15378"/>
        <dbReference type="ChEBI" id="CHEBI:29105"/>
        <dbReference type="ChEBI" id="CHEBI:30616"/>
        <dbReference type="ChEBI" id="CHEBI:43474"/>
        <dbReference type="ChEBI" id="CHEBI:456216"/>
        <dbReference type="EC" id="7.2.2.12"/>
    </reaction>
</comment>
<dbReference type="GO" id="GO:0005524">
    <property type="term" value="F:ATP binding"/>
    <property type="evidence" value="ECO:0007669"/>
    <property type="project" value="UniProtKB-UniRule"/>
</dbReference>
<dbReference type="PANTHER" id="PTHR48085:SF5">
    <property type="entry name" value="CADMIUM_ZINC-TRANSPORTING ATPASE HMA4-RELATED"/>
    <property type="match status" value="1"/>
</dbReference>
<evidence type="ECO:0000256" key="2">
    <source>
        <dbReference type="ARBA" id="ARBA00006024"/>
    </source>
</evidence>
<evidence type="ECO:0000256" key="8">
    <source>
        <dbReference type="ARBA" id="ARBA00039097"/>
    </source>
</evidence>
<accession>A0A2K9NUD3</accession>
<keyword evidence="6 10" id="KW-1133">Transmembrane helix</keyword>